<protein>
    <submittedName>
        <fullName evidence="1">Uncharacterized protein</fullName>
    </submittedName>
</protein>
<dbReference type="Proteomes" id="UP001501585">
    <property type="component" value="Unassembled WGS sequence"/>
</dbReference>
<name>A0ABN2S5N0_9ACTN</name>
<proteinExistence type="predicted"/>
<evidence type="ECO:0000313" key="2">
    <source>
        <dbReference type="Proteomes" id="UP001501585"/>
    </source>
</evidence>
<dbReference type="RefSeq" id="WP_344159530.1">
    <property type="nucleotide sequence ID" value="NZ_BAAAPC010000001.1"/>
</dbReference>
<keyword evidence="2" id="KW-1185">Reference proteome</keyword>
<evidence type="ECO:0000313" key="1">
    <source>
        <dbReference type="EMBL" id="GAA1980788.1"/>
    </source>
</evidence>
<dbReference type="EMBL" id="BAAAPC010000001">
    <property type="protein sequence ID" value="GAA1980788.1"/>
    <property type="molecule type" value="Genomic_DNA"/>
</dbReference>
<accession>A0ABN2S5N0</accession>
<reference evidence="1 2" key="1">
    <citation type="journal article" date="2019" name="Int. J. Syst. Evol. Microbiol.">
        <title>The Global Catalogue of Microorganisms (GCM) 10K type strain sequencing project: providing services to taxonomists for standard genome sequencing and annotation.</title>
        <authorList>
            <consortium name="The Broad Institute Genomics Platform"/>
            <consortium name="The Broad Institute Genome Sequencing Center for Infectious Disease"/>
            <person name="Wu L."/>
            <person name="Ma J."/>
        </authorList>
    </citation>
    <scope>NUCLEOTIDE SEQUENCE [LARGE SCALE GENOMIC DNA]</scope>
    <source>
        <strain evidence="1 2">JCM 15313</strain>
    </source>
</reference>
<organism evidence="1 2">
    <name type="scientific">Nocardiopsis rhodophaea</name>
    <dbReference type="NCBI Taxonomy" id="280238"/>
    <lineage>
        <taxon>Bacteria</taxon>
        <taxon>Bacillati</taxon>
        <taxon>Actinomycetota</taxon>
        <taxon>Actinomycetes</taxon>
        <taxon>Streptosporangiales</taxon>
        <taxon>Nocardiopsidaceae</taxon>
        <taxon>Nocardiopsis</taxon>
    </lineage>
</organism>
<comment type="caution">
    <text evidence="1">The sequence shown here is derived from an EMBL/GenBank/DDBJ whole genome shotgun (WGS) entry which is preliminary data.</text>
</comment>
<sequence>MIVTDTGRAVDGAAMPEGATIWQCLARRGMLHSECEAVDHLILPGGATLDRRGRDGLHEVWLVLSGRAGLGNGTSLAAGQAVLVRAEDTAALLTAETETWLLTLTLLPDSTARRLPVRAPVMLP</sequence>
<gene>
    <name evidence="1" type="ORF">GCM10009799_02340</name>
</gene>